<dbReference type="PANTHER" id="PTHR33085:SF129">
    <property type="entry name" value="OS04G0426500 PROTEIN"/>
    <property type="match status" value="1"/>
</dbReference>
<evidence type="ECO:0000313" key="2">
    <source>
        <dbReference type="Proteomes" id="UP000019116"/>
    </source>
</evidence>
<dbReference type="Gramene" id="TraesCS5D02G267600.1">
    <property type="protein sequence ID" value="TraesCS5D02G267600.1"/>
    <property type="gene ID" value="TraesCS5D02G267600"/>
</dbReference>
<reference evidence="1" key="2">
    <citation type="submission" date="2018-10" db="UniProtKB">
        <authorList>
            <consortium name="EnsemblPlants"/>
        </authorList>
    </citation>
    <scope>IDENTIFICATION</scope>
</reference>
<dbReference type="KEGG" id="taes:123124994"/>
<dbReference type="Pfam" id="PF07893">
    <property type="entry name" value="DUF1668"/>
    <property type="match status" value="1"/>
</dbReference>
<dbReference type="OMA" id="NHELYVI"/>
<organism evidence="1">
    <name type="scientific">Triticum aestivum</name>
    <name type="common">Wheat</name>
    <dbReference type="NCBI Taxonomy" id="4565"/>
    <lineage>
        <taxon>Eukaryota</taxon>
        <taxon>Viridiplantae</taxon>
        <taxon>Streptophyta</taxon>
        <taxon>Embryophyta</taxon>
        <taxon>Tracheophyta</taxon>
        <taxon>Spermatophyta</taxon>
        <taxon>Magnoliopsida</taxon>
        <taxon>Liliopsida</taxon>
        <taxon>Poales</taxon>
        <taxon>Poaceae</taxon>
        <taxon>BOP clade</taxon>
        <taxon>Pooideae</taxon>
        <taxon>Triticodae</taxon>
        <taxon>Triticeae</taxon>
        <taxon>Triticinae</taxon>
        <taxon>Triticum</taxon>
    </lineage>
</organism>
<dbReference type="Gramene" id="TraesRN5D0100640400.1">
    <property type="protein sequence ID" value="TraesRN5D0100640400.1"/>
    <property type="gene ID" value="TraesRN5D0100640400"/>
</dbReference>
<gene>
    <name evidence="1" type="primary">LOC123124994</name>
</gene>
<name>A0A3B6MTS7_WHEAT</name>
<protein>
    <submittedName>
        <fullName evidence="1">Uncharacterized protein</fullName>
    </submittedName>
</protein>
<evidence type="ECO:0000313" key="1">
    <source>
        <dbReference type="EnsemblPlants" id="TraesCS5D02G267600.1"/>
    </source>
</evidence>
<dbReference type="PANTHER" id="PTHR33085">
    <property type="entry name" value="OS12G0113100 PROTEIN-RELATED"/>
    <property type="match status" value="1"/>
</dbReference>
<dbReference type="Gramene" id="TraesCAD_scaffold_057507_01G000100.1">
    <property type="protein sequence ID" value="TraesCAD_scaffold_057507_01G000100.1"/>
    <property type="gene ID" value="TraesCAD_scaffold_057507_01G000100"/>
</dbReference>
<dbReference type="Gramene" id="TraesCLE_scaffold_096888_01G000100.1">
    <property type="protein sequence ID" value="TraesCLE_scaffold_096888_01G000100.1"/>
    <property type="gene ID" value="TraesCLE_scaffold_096888_01G000100"/>
</dbReference>
<dbReference type="AlphaFoldDB" id="A0A3B6MTS7"/>
<keyword evidence="2" id="KW-1185">Reference proteome</keyword>
<dbReference type="GeneID" id="123124994"/>
<accession>A0A3B6MTS7</accession>
<dbReference type="OrthoDB" id="591320at2759"/>
<reference evidence="1" key="1">
    <citation type="submission" date="2018-08" db="EMBL/GenBank/DDBJ databases">
        <authorList>
            <person name="Rossello M."/>
        </authorList>
    </citation>
    <scope>NUCLEOTIDE SEQUENCE [LARGE SCALE GENOMIC DNA]</scope>
    <source>
        <strain evidence="1">cv. Chinese Spring</strain>
    </source>
</reference>
<dbReference type="Gramene" id="TraesWEE_scaffold_156080_01G000100.1">
    <property type="protein sequence ID" value="TraesWEE_scaffold_156080_01G000100.1"/>
    <property type="gene ID" value="TraesWEE_scaffold_156080_01G000100"/>
</dbReference>
<proteinExistence type="predicted"/>
<sequence>MFSSYPFEILPPLLRRLSTPLSRRRLVRSGRQLQPQYSTTECVNFSRMTNRQFANMIVHNYPKGVYSLRRINLMEHLFYPSTEAAEKAEVNKKGWLSTMLKGSPKQSLPKTNINFSSLPNMADLTTRHFFSLLRGQGEGSVMFVSPNVHTMMYDTSTDFVFGMPQANFCKQSDSIALSITRRSYGQDNHELYVIGKGEDNALFEVLNYTRTTDLNDSSWYWRPLPCPPPFRPCLPGSNSKVCPPSAAAVLDAATICVSSVDAGACAFFDTATREWRQAGSWVLPIHGAAEYVPEFDLWFGLDDVIGNPNHCLRAFDFDSSRRPVVRHSWNYLSVLPDEWLPRQRHLLNMGSGKFCIATSFRNLLRHTSCTRLNGAVNELTVLTGVEVVHNVNGFQIVKHKSECYSLEDNRIHCVL</sequence>
<dbReference type="Gramene" id="TraesCS5D03G0612700.1">
    <property type="protein sequence ID" value="TraesCS5D03G0612700.1.CDS"/>
    <property type="gene ID" value="TraesCS5D03G0612700"/>
</dbReference>
<dbReference type="Proteomes" id="UP000019116">
    <property type="component" value="Chromosome 5D"/>
</dbReference>
<dbReference type="EnsemblPlants" id="TraesCS5D02G267600.1">
    <property type="protein sequence ID" value="TraesCS5D02G267600.1"/>
    <property type="gene ID" value="TraesCS5D02G267600"/>
</dbReference>
<dbReference type="Gramene" id="TraesROB_scaffold_102792_01G000100.1">
    <property type="protein sequence ID" value="TraesROB_scaffold_102792_01G000100.1"/>
    <property type="gene ID" value="TraesROB_scaffold_102792_01G000100"/>
</dbReference>
<dbReference type="InterPro" id="IPR012871">
    <property type="entry name" value="DUF1668_ORYSA"/>
</dbReference>
<dbReference type="RefSeq" id="XP_044401476.1">
    <property type="nucleotide sequence ID" value="XM_044545541.1"/>
</dbReference>